<keyword evidence="1" id="KW-1133">Transmembrane helix</keyword>
<evidence type="ECO:0000256" key="1">
    <source>
        <dbReference type="SAM" id="Phobius"/>
    </source>
</evidence>
<keyword evidence="1" id="KW-0812">Transmembrane</keyword>
<dbReference type="Pfam" id="PF06898">
    <property type="entry name" value="YqfD"/>
    <property type="match status" value="1"/>
</dbReference>
<dbReference type="RefSeq" id="WP_230496359.1">
    <property type="nucleotide sequence ID" value="NZ_CAKJTG010000008.1"/>
</dbReference>
<dbReference type="Proteomes" id="UP000789845">
    <property type="component" value="Unassembled WGS sequence"/>
</dbReference>
<evidence type="ECO:0008006" key="4">
    <source>
        <dbReference type="Google" id="ProtNLM"/>
    </source>
</evidence>
<dbReference type="InterPro" id="IPR010690">
    <property type="entry name" value="YqfD"/>
</dbReference>
<organism evidence="2 3">
    <name type="scientific">Pseudoneobacillus rhizosphaerae</name>
    <dbReference type="NCBI Taxonomy" id="2880968"/>
    <lineage>
        <taxon>Bacteria</taxon>
        <taxon>Bacillati</taxon>
        <taxon>Bacillota</taxon>
        <taxon>Bacilli</taxon>
        <taxon>Bacillales</taxon>
        <taxon>Bacillaceae</taxon>
        <taxon>Pseudoneobacillus</taxon>
    </lineage>
</organism>
<keyword evidence="1" id="KW-0472">Membrane</keyword>
<proteinExistence type="predicted"/>
<evidence type="ECO:0000313" key="3">
    <source>
        <dbReference type="Proteomes" id="UP000789845"/>
    </source>
</evidence>
<evidence type="ECO:0000313" key="2">
    <source>
        <dbReference type="EMBL" id="CAG9608116.1"/>
    </source>
</evidence>
<dbReference type="AlphaFoldDB" id="A0A9C7L9I3"/>
<accession>A0A9C7L9I3</accession>
<keyword evidence="3" id="KW-1185">Reference proteome</keyword>
<dbReference type="PIRSF" id="PIRSF029895">
    <property type="entry name" value="SpoIV"/>
    <property type="match status" value="1"/>
</dbReference>
<dbReference type="NCBIfam" id="TIGR02876">
    <property type="entry name" value="spore_yqfD"/>
    <property type="match status" value="1"/>
</dbReference>
<comment type="caution">
    <text evidence="2">The sequence shown here is derived from an EMBL/GenBank/DDBJ whole genome shotgun (WGS) entry which is preliminary data.</text>
</comment>
<name>A0A9C7L9I3_9BACI</name>
<sequence>MKNQWIEFYSGIVTVKITGKGIERLINSLTRNGIVIWAVRRSGTDSIIFKMKLSDIDKLRKYRRGTNCKVRFLQRKGAPFLMKRLFRNSGFLLGAFGFIFVMMILSNIVWGIEVKGAKPATEHQIRKALTEMGIKVGKLQFYMEDVETIQRNLTNKIEELTWVGVELKGTTYHFEVVEKNQPEKIEKIGPRNLVAKKKAIIVELFVEKGQPRVKRYDHVVPGQLLVSGSIGNEGKPKMVSAKGEILGETWYKSDVKLPLNSTFYVFNGNEQRKHSIKFGKLSIPIWGFKKISFQEFEKEQNVKKMRFLKWEIPISYVHETYREREKVLRKYSKEEAIQMAKNLAREDIKRHISEEAIIKGENILHQTFQNGNVNLSIHFQVIEDITIPQPIIQGD</sequence>
<protein>
    <recommendedName>
        <fullName evidence="4">Sporulation protein YqfD</fullName>
    </recommendedName>
</protein>
<feature type="transmembrane region" description="Helical" evidence="1">
    <location>
        <begin position="91"/>
        <end position="112"/>
    </location>
</feature>
<gene>
    <name evidence="2" type="ORF">NEOCIP111885_01808</name>
</gene>
<reference evidence="2" key="1">
    <citation type="submission" date="2021-10" db="EMBL/GenBank/DDBJ databases">
        <authorList>
            <person name="Criscuolo A."/>
        </authorList>
    </citation>
    <scope>NUCLEOTIDE SEQUENCE</scope>
    <source>
        <strain evidence="2">CIP111885</strain>
    </source>
</reference>
<dbReference type="EMBL" id="CAKJTG010000008">
    <property type="protein sequence ID" value="CAG9608116.1"/>
    <property type="molecule type" value="Genomic_DNA"/>
</dbReference>